<evidence type="ECO:0000259" key="3">
    <source>
        <dbReference type="Pfam" id="PF13005"/>
    </source>
</evidence>
<dbReference type="InterPro" id="IPR052344">
    <property type="entry name" value="Transposase-related"/>
</dbReference>
<dbReference type="NCBIfam" id="NF033517">
    <property type="entry name" value="transpos_IS66"/>
    <property type="match status" value="1"/>
</dbReference>
<dbReference type="InterPro" id="IPR004291">
    <property type="entry name" value="Transposase_IS66_central"/>
</dbReference>
<name>A0A7W7S2T8_9ACTN</name>
<keyword evidence="5" id="KW-1185">Reference proteome</keyword>
<sequence length="530" mass="58131">MSDIPPSTAEEAWRAANEQLRRVVELKDAEVAVLKTLLTEERAARAAEREAEREARRRLELRLAELERRLGMDSTNSSTPESKESIAAKARRKAERQTSQRERSKDRKPGGQKGRKGAGLTPAPEGERAERTAEPPAECSGCGHDLAGARQVGADWAQVWDIAPITVEKTHWLLPKLVCGGCGTTTRAAAPSGQAGSVVYGPNVNAAAIMVQALGNVPVERTAMLMEALLSTSVSAGFVAKAHARFADKLACAGFDEAMKAALRAEDVLCGDETPVNVLRKDTDEQTGEPLPGRPHIVTLRTPDERLVWLKPIGARSKDAIKDLGVLNGYAGYLVRDDYKGWAQFAGQLAGVQQCGAHLVRHLAGVRDLHPVEQGWAERVRKTLLAALVAVRQAAADNRDRLDDDLLAGLRARYDHEVHWGQITNRHRDWHDGNHPGYRLARRLAAKAEQVWLFTSNFAVPFTNNASEQALKEPKRHQAVSGYWHTMATLGRYCRVRFYLVTTKGHGIRAIDAIHAVLAGRPWLPTPVAT</sequence>
<organism evidence="4 5">
    <name type="scientific">Streptosporangium album</name>
    <dbReference type="NCBI Taxonomy" id="47479"/>
    <lineage>
        <taxon>Bacteria</taxon>
        <taxon>Bacillati</taxon>
        <taxon>Actinomycetota</taxon>
        <taxon>Actinomycetes</taxon>
        <taxon>Streptosporangiales</taxon>
        <taxon>Streptosporangiaceae</taxon>
        <taxon>Streptosporangium</taxon>
    </lineage>
</organism>
<dbReference type="Pfam" id="PF13005">
    <property type="entry name" value="zf-IS66"/>
    <property type="match status" value="1"/>
</dbReference>
<dbReference type="InterPro" id="IPR024474">
    <property type="entry name" value="Znf_dom_IS66"/>
</dbReference>
<dbReference type="Pfam" id="PF03050">
    <property type="entry name" value="DDE_Tnp_IS66"/>
    <property type="match status" value="1"/>
</dbReference>
<proteinExistence type="predicted"/>
<dbReference type="PANTHER" id="PTHR33678">
    <property type="entry name" value="BLL1576 PROTEIN"/>
    <property type="match status" value="1"/>
</dbReference>
<reference evidence="4 5" key="1">
    <citation type="submission" date="2020-08" db="EMBL/GenBank/DDBJ databases">
        <title>Sequencing the genomes of 1000 actinobacteria strains.</title>
        <authorList>
            <person name="Klenk H.-P."/>
        </authorList>
    </citation>
    <scope>NUCLEOTIDE SEQUENCE [LARGE SCALE GENOMIC DNA]</scope>
    <source>
        <strain evidence="4 5">DSM 43023</strain>
    </source>
</reference>
<feature type="domain" description="Transposase IS66 zinc-finger binding" evidence="3">
    <location>
        <begin position="137"/>
        <end position="183"/>
    </location>
</feature>
<dbReference type="EMBL" id="JACHJU010000004">
    <property type="protein sequence ID" value="MBB4942785.1"/>
    <property type="molecule type" value="Genomic_DNA"/>
</dbReference>
<accession>A0A7W7S2T8</accession>
<dbReference type="GO" id="GO:0003677">
    <property type="term" value="F:DNA binding"/>
    <property type="evidence" value="ECO:0007669"/>
    <property type="project" value="UniProtKB-KW"/>
</dbReference>
<feature type="compositionally biased region" description="Basic and acidic residues" evidence="1">
    <location>
        <begin position="95"/>
        <end position="109"/>
    </location>
</feature>
<evidence type="ECO:0000313" key="4">
    <source>
        <dbReference type="EMBL" id="MBB4942785.1"/>
    </source>
</evidence>
<evidence type="ECO:0000259" key="2">
    <source>
        <dbReference type="Pfam" id="PF03050"/>
    </source>
</evidence>
<keyword evidence="4" id="KW-0238">DNA-binding</keyword>
<dbReference type="Proteomes" id="UP000534286">
    <property type="component" value="Unassembled WGS sequence"/>
</dbReference>
<feature type="domain" description="Transposase IS66 central" evidence="2">
    <location>
        <begin position="199"/>
        <end position="486"/>
    </location>
</feature>
<evidence type="ECO:0000256" key="1">
    <source>
        <dbReference type="SAM" id="MobiDB-lite"/>
    </source>
</evidence>
<evidence type="ECO:0000313" key="5">
    <source>
        <dbReference type="Proteomes" id="UP000534286"/>
    </source>
</evidence>
<dbReference type="AlphaFoldDB" id="A0A7W7S2T8"/>
<dbReference type="RefSeq" id="WP_184758760.1">
    <property type="nucleotide sequence ID" value="NZ_BAABEK010000132.1"/>
</dbReference>
<protein>
    <submittedName>
        <fullName evidence="4">DNA-binding protein H-NS</fullName>
    </submittedName>
</protein>
<comment type="caution">
    <text evidence="4">The sequence shown here is derived from an EMBL/GenBank/DDBJ whole genome shotgun (WGS) entry which is preliminary data.</text>
</comment>
<feature type="region of interest" description="Disordered" evidence="1">
    <location>
        <begin position="70"/>
        <end position="142"/>
    </location>
</feature>
<dbReference type="PANTHER" id="PTHR33678:SF2">
    <property type="match status" value="1"/>
</dbReference>
<gene>
    <name evidence="4" type="ORF">FHR32_007185</name>
</gene>